<evidence type="ECO:0000256" key="1">
    <source>
        <dbReference type="SAM" id="Phobius"/>
    </source>
</evidence>
<feature type="transmembrane region" description="Helical" evidence="1">
    <location>
        <begin position="16"/>
        <end position="35"/>
    </location>
</feature>
<dbReference type="AlphaFoldDB" id="A0A250KY92"/>
<evidence type="ECO:0000313" key="2">
    <source>
        <dbReference type="EMBL" id="BBA36653.1"/>
    </source>
</evidence>
<evidence type="ECO:0000313" key="3">
    <source>
        <dbReference type="Proteomes" id="UP000266313"/>
    </source>
</evidence>
<organism evidence="2 3">
    <name type="scientific">Methylocaldum marinum</name>
    <dbReference type="NCBI Taxonomy" id="1432792"/>
    <lineage>
        <taxon>Bacteria</taxon>
        <taxon>Pseudomonadati</taxon>
        <taxon>Pseudomonadota</taxon>
        <taxon>Gammaproteobacteria</taxon>
        <taxon>Methylococcales</taxon>
        <taxon>Methylococcaceae</taxon>
        <taxon>Methylocaldum</taxon>
    </lineage>
</organism>
<dbReference type="Proteomes" id="UP000266313">
    <property type="component" value="Chromosome"/>
</dbReference>
<accession>A0A250KY92</accession>
<protein>
    <submittedName>
        <fullName evidence="2">Uncharacterized membrane protein STKORF319</fullName>
    </submittedName>
</protein>
<dbReference type="OrthoDB" id="9783692at2"/>
<keyword evidence="1" id="KW-0812">Transmembrane</keyword>
<dbReference type="Pfam" id="PF09656">
    <property type="entry name" value="PGPGW"/>
    <property type="match status" value="1"/>
</dbReference>
<keyword evidence="3" id="KW-1185">Reference proteome</keyword>
<keyword evidence="1" id="KW-0472">Membrane</keyword>
<reference evidence="2 3" key="1">
    <citation type="submission" date="2016-12" db="EMBL/GenBank/DDBJ databases">
        <title>Genome sequencing of Methylocaldum marinum.</title>
        <authorList>
            <person name="Takeuchi M."/>
            <person name="Kamagata Y."/>
            <person name="Hiraoka S."/>
            <person name="Oshima K."/>
            <person name="Hattori M."/>
            <person name="Iwasaki W."/>
        </authorList>
    </citation>
    <scope>NUCLEOTIDE SEQUENCE [LARGE SCALE GENOMIC DNA]</scope>
    <source>
        <strain evidence="2 3">S8</strain>
    </source>
</reference>
<dbReference type="RefSeq" id="WP_119631790.1">
    <property type="nucleotide sequence ID" value="NZ_AP017928.1"/>
</dbReference>
<keyword evidence="1" id="KW-1133">Transmembrane helix</keyword>
<sequence length="88" mass="9580">MAPTGLVKTYKTARRVVIGLAGATVTLIGIALIVLPGPAFLLIPLGLAILGIEFAWARHWLRVVKRRTKDLKQAAKDIRRKADNPIGK</sequence>
<dbReference type="InterPro" id="IPR019099">
    <property type="entry name" value="Uncharacterised_PGPGW_TM"/>
</dbReference>
<dbReference type="EMBL" id="AP017928">
    <property type="protein sequence ID" value="BBA36653.1"/>
    <property type="molecule type" value="Genomic_DNA"/>
</dbReference>
<proteinExistence type="predicted"/>
<gene>
    <name evidence="2" type="ORF">sS8_4729</name>
</gene>
<name>A0A250KY92_9GAMM</name>
<feature type="transmembrane region" description="Helical" evidence="1">
    <location>
        <begin position="41"/>
        <end position="61"/>
    </location>
</feature>
<dbReference type="KEGG" id="mmai:sS8_4729"/>